<evidence type="ECO:0000256" key="3">
    <source>
        <dbReference type="ARBA" id="ARBA00023163"/>
    </source>
</evidence>
<dbReference type="EMBL" id="RXHU01000015">
    <property type="protein sequence ID" value="RTE10740.1"/>
    <property type="molecule type" value="Genomic_DNA"/>
</dbReference>
<dbReference type="Pfam" id="PF12833">
    <property type="entry name" value="HTH_18"/>
    <property type="match status" value="1"/>
</dbReference>
<dbReference type="PANTHER" id="PTHR43280:SF28">
    <property type="entry name" value="HTH-TYPE TRANSCRIPTIONAL ACTIVATOR RHAS"/>
    <property type="match status" value="1"/>
</dbReference>
<dbReference type="PROSITE" id="PS01124">
    <property type="entry name" value="HTH_ARAC_FAMILY_2"/>
    <property type="match status" value="1"/>
</dbReference>
<keyword evidence="4" id="KW-1133">Transmembrane helix</keyword>
<dbReference type="SUPFAM" id="SSF46689">
    <property type="entry name" value="Homeodomain-like"/>
    <property type="match status" value="2"/>
</dbReference>
<keyword evidence="2" id="KW-0238">DNA-binding</keyword>
<keyword evidence="7" id="KW-1185">Reference proteome</keyword>
<gene>
    <name evidence="6" type="ORF">EJQ19_05575</name>
</gene>
<name>A0A430JIA6_9BACL</name>
<keyword evidence="4" id="KW-0812">Transmembrane</keyword>
<dbReference type="InterPro" id="IPR018062">
    <property type="entry name" value="HTH_AraC-typ_CS"/>
</dbReference>
<dbReference type="OrthoDB" id="2647723at2"/>
<accession>A0A430JIA6</accession>
<reference evidence="6 7" key="1">
    <citation type="submission" date="2018-12" db="EMBL/GenBank/DDBJ databases">
        <title>Bacillus ochoae sp. nov., Paenibacillus whitsoniae sp. nov., Paenibacillus spiritus sp. nov. Isolated from the Mars Exploration Rover during spacecraft assembly.</title>
        <authorList>
            <person name="Seuylemezian A."/>
            <person name="Vaishampayan P."/>
        </authorList>
    </citation>
    <scope>NUCLEOTIDE SEQUENCE [LARGE SCALE GENOMIC DNA]</scope>
    <source>
        <strain evidence="6 7">MER 54</strain>
    </source>
</reference>
<dbReference type="PANTHER" id="PTHR43280">
    <property type="entry name" value="ARAC-FAMILY TRANSCRIPTIONAL REGULATOR"/>
    <property type="match status" value="1"/>
</dbReference>
<dbReference type="InterPro" id="IPR020449">
    <property type="entry name" value="Tscrpt_reg_AraC-type_HTH"/>
</dbReference>
<dbReference type="SMART" id="SM00342">
    <property type="entry name" value="HTH_ARAC"/>
    <property type="match status" value="1"/>
</dbReference>
<dbReference type="GO" id="GO:0043565">
    <property type="term" value="F:sequence-specific DNA binding"/>
    <property type="evidence" value="ECO:0007669"/>
    <property type="project" value="InterPro"/>
</dbReference>
<evidence type="ECO:0000256" key="4">
    <source>
        <dbReference type="SAM" id="Phobius"/>
    </source>
</evidence>
<keyword evidence="1" id="KW-0805">Transcription regulation</keyword>
<feature type="transmembrane region" description="Helical" evidence="4">
    <location>
        <begin position="294"/>
        <end position="314"/>
    </location>
</feature>
<dbReference type="RefSeq" id="WP_126140203.1">
    <property type="nucleotide sequence ID" value="NZ_RXHU01000015.1"/>
</dbReference>
<feature type="transmembrane region" description="Helical" evidence="4">
    <location>
        <begin position="14"/>
        <end position="40"/>
    </location>
</feature>
<dbReference type="AlphaFoldDB" id="A0A430JIA6"/>
<evidence type="ECO:0000256" key="2">
    <source>
        <dbReference type="ARBA" id="ARBA00023125"/>
    </source>
</evidence>
<protein>
    <submittedName>
        <fullName evidence="6">AraC family transcriptional regulator</fullName>
    </submittedName>
</protein>
<dbReference type="PROSITE" id="PS00041">
    <property type="entry name" value="HTH_ARAC_FAMILY_1"/>
    <property type="match status" value="1"/>
</dbReference>
<proteinExistence type="predicted"/>
<organism evidence="6 7">
    <name type="scientific">Paenibacillus whitsoniae</name>
    <dbReference type="NCBI Taxonomy" id="2496558"/>
    <lineage>
        <taxon>Bacteria</taxon>
        <taxon>Bacillati</taxon>
        <taxon>Bacillota</taxon>
        <taxon>Bacilli</taxon>
        <taxon>Bacillales</taxon>
        <taxon>Paenibacillaceae</taxon>
        <taxon>Paenibacillus</taxon>
    </lineage>
</organism>
<dbReference type="GO" id="GO:0003700">
    <property type="term" value="F:DNA-binding transcription factor activity"/>
    <property type="evidence" value="ECO:0007669"/>
    <property type="project" value="InterPro"/>
</dbReference>
<dbReference type="InterPro" id="IPR018060">
    <property type="entry name" value="HTH_AraC"/>
</dbReference>
<comment type="caution">
    <text evidence="6">The sequence shown here is derived from an EMBL/GenBank/DDBJ whole genome shotgun (WGS) entry which is preliminary data.</text>
</comment>
<keyword evidence="4" id="KW-0472">Membrane</keyword>
<dbReference type="Gene3D" id="1.10.10.60">
    <property type="entry name" value="Homeodomain-like"/>
    <property type="match status" value="2"/>
</dbReference>
<evidence type="ECO:0000256" key="1">
    <source>
        <dbReference type="ARBA" id="ARBA00023015"/>
    </source>
</evidence>
<dbReference type="Proteomes" id="UP000276128">
    <property type="component" value="Unassembled WGS sequence"/>
</dbReference>
<evidence type="ECO:0000313" key="6">
    <source>
        <dbReference type="EMBL" id="RTE10740.1"/>
    </source>
</evidence>
<evidence type="ECO:0000259" key="5">
    <source>
        <dbReference type="PROSITE" id="PS01124"/>
    </source>
</evidence>
<dbReference type="PRINTS" id="PR00032">
    <property type="entry name" value="HTHARAC"/>
</dbReference>
<feature type="domain" description="HTH araC/xylS-type" evidence="5">
    <location>
        <begin position="650"/>
        <end position="748"/>
    </location>
</feature>
<dbReference type="InterPro" id="IPR009057">
    <property type="entry name" value="Homeodomain-like_sf"/>
</dbReference>
<keyword evidence="3" id="KW-0804">Transcription</keyword>
<evidence type="ECO:0000313" key="7">
    <source>
        <dbReference type="Proteomes" id="UP000276128"/>
    </source>
</evidence>
<sequence>MASIRPFQKKAGSLFFKLLISFIVIILLPVSFNFVSYAFFRSNLEGKLIENNTVVTDTTVKHYEDQIRTIKNFTFTQYLKVNASIVNWNKVRGIDYVAVTQLRNELQAYLTNPSLYLHNMIFVLNRLDLAIDKDGSASLHDMFDKFYANPTYNYEFWQQEIRRDNGFTMYPSSEFSLKAMDVQKNSPNVMPLLFSSDNKNIAIIALLDNDKMVEEFYKNASPGNKLLILNEKKAVIYTSDRSFAISLPSLESNKGYMKAGAQYIFYQKGALSGFTYVNVIPTANIDSQISRLNLILASILVVSLLLSVAASIFFSMRLNNPIRKIIESIGQRNTAIPQQSQIKEFNLISEKINDLIRTNLVIHQDLDRQSSLLKHYAYTNKFKNIRGYAKEASIPPDIDKPFILLGFQLLFRSRLQTEMDIAQDKAANLFKEFIHADLTGAFEESVTFQIENDIILSLIFLEEEGPAHVDFFLRRWKQVFDLDREYCLVTISVSDRYGDSSKFSAAYNQILHLLRGRRPGDDTQIMTEVVPKDPVYFDQEEERVFYANLDKGNASEIIQIVKRRLHQLDRKGASLQHLHEYAREVIRKVHLASGKHIGGREFAEISQTSPYESVRECFTLEQMERYLEWFLQMELAFIRKKSEESDPIIDFATDYINSHLGDDITLEVVADKLGITGTYLSSYFKNKKGVNFSDYISNVRMRKAQELLATTDLKVLDIASMVGYYSVNAFIRTFKKYTGVPPGEYRKVNAD</sequence>